<evidence type="ECO:0000313" key="3">
    <source>
        <dbReference type="Proteomes" id="UP001054945"/>
    </source>
</evidence>
<feature type="compositionally biased region" description="Polar residues" evidence="1">
    <location>
        <begin position="114"/>
        <end position="133"/>
    </location>
</feature>
<protein>
    <submittedName>
        <fullName evidence="2">Xyloside xylosyltransferase 1</fullName>
    </submittedName>
</protein>
<organism evidence="2 3">
    <name type="scientific">Caerostris extrusa</name>
    <name type="common">Bark spider</name>
    <name type="synonym">Caerostris bankana</name>
    <dbReference type="NCBI Taxonomy" id="172846"/>
    <lineage>
        <taxon>Eukaryota</taxon>
        <taxon>Metazoa</taxon>
        <taxon>Ecdysozoa</taxon>
        <taxon>Arthropoda</taxon>
        <taxon>Chelicerata</taxon>
        <taxon>Arachnida</taxon>
        <taxon>Araneae</taxon>
        <taxon>Araneomorphae</taxon>
        <taxon>Entelegynae</taxon>
        <taxon>Araneoidea</taxon>
        <taxon>Araneidae</taxon>
        <taxon>Caerostris</taxon>
    </lineage>
</organism>
<dbReference type="EMBL" id="BPLR01007446">
    <property type="protein sequence ID" value="GIY16986.1"/>
    <property type="molecule type" value="Genomic_DNA"/>
</dbReference>
<feature type="region of interest" description="Disordered" evidence="1">
    <location>
        <begin position="110"/>
        <end position="133"/>
    </location>
</feature>
<dbReference type="Proteomes" id="UP001054945">
    <property type="component" value="Unassembled WGS sequence"/>
</dbReference>
<accession>A0AAV4R8L8</accession>
<reference evidence="2 3" key="1">
    <citation type="submission" date="2021-06" db="EMBL/GenBank/DDBJ databases">
        <title>Caerostris extrusa draft genome.</title>
        <authorList>
            <person name="Kono N."/>
            <person name="Arakawa K."/>
        </authorList>
    </citation>
    <scope>NUCLEOTIDE SEQUENCE [LARGE SCALE GENOMIC DNA]</scope>
</reference>
<comment type="caution">
    <text evidence="2">The sequence shown here is derived from an EMBL/GenBank/DDBJ whole genome shotgun (WGS) entry which is preliminary data.</text>
</comment>
<proteinExistence type="predicted"/>
<keyword evidence="3" id="KW-1185">Reference proteome</keyword>
<evidence type="ECO:0000256" key="1">
    <source>
        <dbReference type="SAM" id="MobiDB-lite"/>
    </source>
</evidence>
<gene>
    <name evidence="2" type="primary">X975_16201</name>
    <name evidence="2" type="ORF">CEXT_801761</name>
</gene>
<dbReference type="AlphaFoldDB" id="A0AAV4R8L8"/>
<name>A0AAV4R8L8_CAEEX</name>
<sequence>MKIVRGMAKTFYSILQNTHHPVYLHVLLDNTSKMRTARTLRKVAVTFRRRLNVTYYDVNDMANQNREAISTIRKYFFSKDVGKYNDDIFFPIRRLIPRIRKVPVTKCYRHRDQTSNPTTGWTSQSTETPILEL</sequence>
<evidence type="ECO:0000313" key="2">
    <source>
        <dbReference type="EMBL" id="GIY16986.1"/>
    </source>
</evidence>